<accession>A0A392V871</accession>
<protein>
    <submittedName>
        <fullName evidence="1">Uncharacterized protein</fullName>
    </submittedName>
</protein>
<evidence type="ECO:0000313" key="1">
    <source>
        <dbReference type="EMBL" id="MCI83131.1"/>
    </source>
</evidence>
<dbReference type="Proteomes" id="UP000265520">
    <property type="component" value="Unassembled WGS sequence"/>
</dbReference>
<name>A0A392V871_9FABA</name>
<proteinExistence type="predicted"/>
<evidence type="ECO:0000313" key="2">
    <source>
        <dbReference type="Proteomes" id="UP000265520"/>
    </source>
</evidence>
<dbReference type="EMBL" id="LXQA011059771">
    <property type="protein sequence ID" value="MCI83131.1"/>
    <property type="molecule type" value="Genomic_DNA"/>
</dbReference>
<sequence length="53" mass="6272">KPVEHNDPRPSPNFEFPVYKGVEEEDEKIPDEIKRLLDQEKKAIQPHEEAVEF</sequence>
<comment type="caution">
    <text evidence="1">The sequence shown here is derived from an EMBL/GenBank/DDBJ whole genome shotgun (WGS) entry which is preliminary data.</text>
</comment>
<keyword evidence="2" id="KW-1185">Reference proteome</keyword>
<organism evidence="1 2">
    <name type="scientific">Trifolium medium</name>
    <dbReference type="NCBI Taxonomy" id="97028"/>
    <lineage>
        <taxon>Eukaryota</taxon>
        <taxon>Viridiplantae</taxon>
        <taxon>Streptophyta</taxon>
        <taxon>Embryophyta</taxon>
        <taxon>Tracheophyta</taxon>
        <taxon>Spermatophyta</taxon>
        <taxon>Magnoliopsida</taxon>
        <taxon>eudicotyledons</taxon>
        <taxon>Gunneridae</taxon>
        <taxon>Pentapetalae</taxon>
        <taxon>rosids</taxon>
        <taxon>fabids</taxon>
        <taxon>Fabales</taxon>
        <taxon>Fabaceae</taxon>
        <taxon>Papilionoideae</taxon>
        <taxon>50 kb inversion clade</taxon>
        <taxon>NPAAA clade</taxon>
        <taxon>Hologalegina</taxon>
        <taxon>IRL clade</taxon>
        <taxon>Trifolieae</taxon>
        <taxon>Trifolium</taxon>
    </lineage>
</organism>
<reference evidence="1 2" key="1">
    <citation type="journal article" date="2018" name="Front. Plant Sci.">
        <title>Red Clover (Trifolium pratense) and Zigzag Clover (T. medium) - A Picture of Genomic Similarities and Differences.</title>
        <authorList>
            <person name="Dluhosova J."/>
            <person name="Istvanek J."/>
            <person name="Nedelnik J."/>
            <person name="Repkova J."/>
        </authorList>
    </citation>
    <scope>NUCLEOTIDE SEQUENCE [LARGE SCALE GENOMIC DNA]</scope>
    <source>
        <strain evidence="2">cv. 10/8</strain>
        <tissue evidence="1">Leaf</tissue>
    </source>
</reference>
<dbReference type="AlphaFoldDB" id="A0A392V871"/>
<feature type="non-terminal residue" evidence="1">
    <location>
        <position position="1"/>
    </location>
</feature>